<reference evidence="2" key="2">
    <citation type="submission" date="2018-02" db="UniProtKB">
        <authorList>
            <consortium name="EnsemblPlants"/>
        </authorList>
    </citation>
    <scope>IDENTIFICATION</scope>
    <source>
        <strain evidence="2">Williams 82</strain>
    </source>
</reference>
<proteinExistence type="predicted"/>
<gene>
    <name evidence="1" type="ORF">GLYMA_13G293300</name>
</gene>
<evidence type="ECO:0000313" key="3">
    <source>
        <dbReference type="Proteomes" id="UP000008827"/>
    </source>
</evidence>
<dbReference type="EMBL" id="CM000846">
    <property type="protein sequence ID" value="KRH22325.1"/>
    <property type="molecule type" value="Genomic_DNA"/>
</dbReference>
<organism evidence="1">
    <name type="scientific">Glycine max</name>
    <name type="common">Soybean</name>
    <name type="synonym">Glycine hispida</name>
    <dbReference type="NCBI Taxonomy" id="3847"/>
    <lineage>
        <taxon>Eukaryota</taxon>
        <taxon>Viridiplantae</taxon>
        <taxon>Streptophyta</taxon>
        <taxon>Embryophyta</taxon>
        <taxon>Tracheophyta</taxon>
        <taxon>Spermatophyta</taxon>
        <taxon>Magnoliopsida</taxon>
        <taxon>eudicotyledons</taxon>
        <taxon>Gunneridae</taxon>
        <taxon>Pentapetalae</taxon>
        <taxon>rosids</taxon>
        <taxon>fabids</taxon>
        <taxon>Fabales</taxon>
        <taxon>Fabaceae</taxon>
        <taxon>Papilionoideae</taxon>
        <taxon>50 kb inversion clade</taxon>
        <taxon>NPAAA clade</taxon>
        <taxon>indigoferoid/millettioid clade</taxon>
        <taxon>Phaseoleae</taxon>
        <taxon>Glycine</taxon>
        <taxon>Glycine subgen. Soja</taxon>
    </lineage>
</organism>
<name>A0A0R0H5G5_SOYBN</name>
<dbReference type="AlphaFoldDB" id="A0A0R0H5G5"/>
<evidence type="ECO:0000313" key="1">
    <source>
        <dbReference type="EMBL" id="KRH22325.1"/>
    </source>
</evidence>
<sequence>MSGTLCFSDMICCSRYILGSIELDLDHMSPYFFIFSIAKNKTFPRTGFNFAQIHIIKAFVIVG</sequence>
<reference evidence="1 2" key="1">
    <citation type="journal article" date="2010" name="Nature">
        <title>Genome sequence of the palaeopolyploid soybean.</title>
        <authorList>
            <person name="Schmutz J."/>
            <person name="Cannon S.B."/>
            <person name="Schlueter J."/>
            <person name="Ma J."/>
            <person name="Mitros T."/>
            <person name="Nelson W."/>
            <person name="Hyten D.L."/>
            <person name="Song Q."/>
            <person name="Thelen J.J."/>
            <person name="Cheng J."/>
            <person name="Xu D."/>
            <person name="Hellsten U."/>
            <person name="May G.D."/>
            <person name="Yu Y."/>
            <person name="Sakurai T."/>
            <person name="Umezawa T."/>
            <person name="Bhattacharyya M.K."/>
            <person name="Sandhu D."/>
            <person name="Valliyodan B."/>
            <person name="Lindquist E."/>
            <person name="Peto M."/>
            <person name="Grant D."/>
            <person name="Shu S."/>
            <person name="Goodstein D."/>
            <person name="Barry K."/>
            <person name="Futrell-Griggs M."/>
            <person name="Abernathy B."/>
            <person name="Du J."/>
            <person name="Tian Z."/>
            <person name="Zhu L."/>
            <person name="Gill N."/>
            <person name="Joshi T."/>
            <person name="Libault M."/>
            <person name="Sethuraman A."/>
            <person name="Zhang X.-C."/>
            <person name="Shinozaki K."/>
            <person name="Nguyen H.T."/>
            <person name="Wing R.A."/>
            <person name="Cregan P."/>
            <person name="Specht J."/>
            <person name="Grimwood J."/>
            <person name="Rokhsar D."/>
            <person name="Stacey G."/>
            <person name="Shoemaker R.C."/>
            <person name="Jackson S.A."/>
        </authorList>
    </citation>
    <scope>NUCLEOTIDE SEQUENCE [LARGE SCALE GENOMIC DNA]</scope>
    <source>
        <strain evidence="2">cv. Williams 82</strain>
        <tissue evidence="1">Callus</tissue>
    </source>
</reference>
<evidence type="ECO:0000313" key="2">
    <source>
        <dbReference type="EnsemblPlants" id="KRH22325"/>
    </source>
</evidence>
<dbReference type="Proteomes" id="UP000008827">
    <property type="component" value="Chromosome 13"/>
</dbReference>
<protein>
    <submittedName>
        <fullName evidence="1 2">Uncharacterized protein</fullName>
    </submittedName>
</protein>
<dbReference type="Gramene" id="KRH22325">
    <property type="protein sequence ID" value="KRH22325"/>
    <property type="gene ID" value="GLYMA_13G293300"/>
</dbReference>
<dbReference type="InParanoid" id="A0A0R0H5G5"/>
<dbReference type="EnsemblPlants" id="KRH22325">
    <property type="protein sequence ID" value="KRH22325"/>
    <property type="gene ID" value="GLYMA_13G293300"/>
</dbReference>
<reference evidence="1" key="3">
    <citation type="submission" date="2018-07" db="EMBL/GenBank/DDBJ databases">
        <title>WGS assembly of Glycine max.</title>
        <authorList>
            <person name="Schmutz J."/>
            <person name="Cannon S."/>
            <person name="Schlueter J."/>
            <person name="Ma J."/>
            <person name="Mitros T."/>
            <person name="Nelson W."/>
            <person name="Hyten D."/>
            <person name="Song Q."/>
            <person name="Thelen J."/>
            <person name="Cheng J."/>
            <person name="Xu D."/>
            <person name="Hellsten U."/>
            <person name="May G."/>
            <person name="Yu Y."/>
            <person name="Sakurai T."/>
            <person name="Umezawa T."/>
            <person name="Bhattacharyya M."/>
            <person name="Sandhu D."/>
            <person name="Valliyodan B."/>
            <person name="Lindquist E."/>
            <person name="Peto M."/>
            <person name="Grant D."/>
            <person name="Shu S."/>
            <person name="Goodstein D."/>
            <person name="Barry K."/>
            <person name="Futrell-Griggs M."/>
            <person name="Abernathy B."/>
            <person name="Du J."/>
            <person name="Tian Z."/>
            <person name="Zhu L."/>
            <person name="Gill N."/>
            <person name="Joshi T."/>
            <person name="Libault M."/>
            <person name="Sethuraman A."/>
            <person name="Zhang X."/>
            <person name="Shinozaki K."/>
            <person name="Nguyen H."/>
            <person name="Wing R."/>
            <person name="Cregan P."/>
            <person name="Specht J."/>
            <person name="Grimwood J."/>
            <person name="Rokhsar D."/>
            <person name="Stacey G."/>
            <person name="Shoemaker R."/>
            <person name="Jackson S."/>
        </authorList>
    </citation>
    <scope>NUCLEOTIDE SEQUENCE</scope>
    <source>
        <tissue evidence="1">Callus</tissue>
    </source>
</reference>
<accession>A0A0R0H5G5</accession>
<keyword evidence="3" id="KW-1185">Reference proteome</keyword>